<accession>A0A4R5VF01</accession>
<keyword evidence="10" id="KW-1185">Reference proteome</keyword>
<keyword evidence="4 9" id="KW-0032">Aminotransferase</keyword>
<dbReference type="SUPFAM" id="SSF53383">
    <property type="entry name" value="PLP-dependent transferases"/>
    <property type="match status" value="1"/>
</dbReference>
<evidence type="ECO:0000313" key="10">
    <source>
        <dbReference type="Proteomes" id="UP000295301"/>
    </source>
</evidence>
<evidence type="ECO:0000256" key="5">
    <source>
        <dbReference type="ARBA" id="ARBA00022679"/>
    </source>
</evidence>
<evidence type="ECO:0000256" key="1">
    <source>
        <dbReference type="ARBA" id="ARBA00001933"/>
    </source>
</evidence>
<dbReference type="PANTHER" id="PTHR46383:SF1">
    <property type="entry name" value="ASPARTATE AMINOTRANSFERASE"/>
    <property type="match status" value="1"/>
</dbReference>
<reference evidence="9 10" key="1">
    <citation type="submission" date="2019-03" db="EMBL/GenBank/DDBJ databases">
        <title>Ruegeria lutea sp. nov., a novel strain, isolated from marine sediment, the Masan Bay, South Korea.</title>
        <authorList>
            <person name="Kim J."/>
            <person name="Kim D.-Y."/>
            <person name="Lee S.-S."/>
        </authorList>
    </citation>
    <scope>NUCLEOTIDE SEQUENCE [LARGE SCALE GENOMIC DNA]</scope>
    <source>
        <strain evidence="9 10">318-1</strain>
    </source>
</reference>
<sequence>MSRSRTKATFAAPIVEARKWLDGVAFPPDRPLINVSQAAPMETPPEALRRAMADFVLHRPEAHLYGPDLGMPDLRAALAGRTARIYGGAVAAAQVAITSGCNQAFAAAIAAIAGEGDAVILPTPWYFNHKMWLDMAGVEAVALPTGADLLPDPEQAAALITERTRAIALVTPNNPAGVEYPAELLRAFYDLAQARGIRLIVDETYRDFHSRPGAPHDLFTDPDWDRTLIHLYSFSKAYRLTGHRVGALLTSPALLAEVEKFIDTVTICPSQVGQFAALKGIETLDQWLAAERDEILGRRAAISQGVPVLAARGWALKGLGAYFAYLAHPYDMPADALARRLVSEAGVLLLPATMFVPQTDPTGARHLRVAFANLDRAGIATLFKRLSTLTI</sequence>
<dbReference type="OrthoDB" id="9766084at2"/>
<dbReference type="InterPro" id="IPR004839">
    <property type="entry name" value="Aminotransferase_I/II_large"/>
</dbReference>
<dbReference type="EMBL" id="SMUV01000053">
    <property type="protein sequence ID" value="TDK50805.1"/>
    <property type="molecule type" value="Genomic_DNA"/>
</dbReference>
<dbReference type="CDD" id="cd00609">
    <property type="entry name" value="AAT_like"/>
    <property type="match status" value="1"/>
</dbReference>
<dbReference type="GO" id="GO:0006520">
    <property type="term" value="P:amino acid metabolic process"/>
    <property type="evidence" value="ECO:0007669"/>
    <property type="project" value="InterPro"/>
</dbReference>
<evidence type="ECO:0000313" key="9">
    <source>
        <dbReference type="EMBL" id="TDK50805.1"/>
    </source>
</evidence>
<dbReference type="Pfam" id="PF00155">
    <property type="entry name" value="Aminotran_1_2"/>
    <property type="match status" value="1"/>
</dbReference>
<proteinExistence type="inferred from homology"/>
<dbReference type="GO" id="GO:0004069">
    <property type="term" value="F:L-aspartate:2-oxoglutarate aminotransferase activity"/>
    <property type="evidence" value="ECO:0007669"/>
    <property type="project" value="UniProtKB-EC"/>
</dbReference>
<dbReference type="GO" id="GO:0030170">
    <property type="term" value="F:pyridoxal phosphate binding"/>
    <property type="evidence" value="ECO:0007669"/>
    <property type="project" value="InterPro"/>
</dbReference>
<evidence type="ECO:0000256" key="4">
    <source>
        <dbReference type="ARBA" id="ARBA00022576"/>
    </source>
</evidence>
<protein>
    <recommendedName>
        <fullName evidence="3">aspartate transaminase</fullName>
        <ecNumber evidence="3">2.6.1.1</ecNumber>
    </recommendedName>
</protein>
<dbReference type="InterPro" id="IPR015424">
    <property type="entry name" value="PyrdxlP-dep_Trfase"/>
</dbReference>
<dbReference type="PANTHER" id="PTHR46383">
    <property type="entry name" value="ASPARTATE AMINOTRANSFERASE"/>
    <property type="match status" value="1"/>
</dbReference>
<feature type="domain" description="Aminotransferase class I/classII large" evidence="8">
    <location>
        <begin position="35"/>
        <end position="386"/>
    </location>
</feature>
<evidence type="ECO:0000259" key="8">
    <source>
        <dbReference type="Pfam" id="PF00155"/>
    </source>
</evidence>
<dbReference type="AlphaFoldDB" id="A0A4R5VF01"/>
<evidence type="ECO:0000256" key="3">
    <source>
        <dbReference type="ARBA" id="ARBA00012753"/>
    </source>
</evidence>
<comment type="cofactor">
    <cofactor evidence="1">
        <name>pyridoxal 5'-phosphate</name>
        <dbReference type="ChEBI" id="CHEBI:597326"/>
    </cofactor>
</comment>
<name>A0A4R5VF01_9RHOB</name>
<evidence type="ECO:0000256" key="2">
    <source>
        <dbReference type="ARBA" id="ARBA00007441"/>
    </source>
</evidence>
<organism evidence="9 10">
    <name type="scientific">Antarcticimicrobium luteum</name>
    <dbReference type="NCBI Taxonomy" id="2547397"/>
    <lineage>
        <taxon>Bacteria</taxon>
        <taxon>Pseudomonadati</taxon>
        <taxon>Pseudomonadota</taxon>
        <taxon>Alphaproteobacteria</taxon>
        <taxon>Rhodobacterales</taxon>
        <taxon>Paracoccaceae</taxon>
        <taxon>Antarcticimicrobium</taxon>
    </lineage>
</organism>
<dbReference type="Gene3D" id="3.40.640.10">
    <property type="entry name" value="Type I PLP-dependent aspartate aminotransferase-like (Major domain)"/>
    <property type="match status" value="1"/>
</dbReference>
<comment type="catalytic activity">
    <reaction evidence="7">
        <text>L-aspartate + 2-oxoglutarate = oxaloacetate + L-glutamate</text>
        <dbReference type="Rhea" id="RHEA:21824"/>
        <dbReference type="ChEBI" id="CHEBI:16452"/>
        <dbReference type="ChEBI" id="CHEBI:16810"/>
        <dbReference type="ChEBI" id="CHEBI:29985"/>
        <dbReference type="ChEBI" id="CHEBI:29991"/>
        <dbReference type="EC" id="2.6.1.1"/>
    </reaction>
</comment>
<keyword evidence="6" id="KW-0663">Pyridoxal phosphate</keyword>
<keyword evidence="5 9" id="KW-0808">Transferase</keyword>
<dbReference type="InterPro" id="IPR015421">
    <property type="entry name" value="PyrdxlP-dep_Trfase_major"/>
</dbReference>
<dbReference type="Proteomes" id="UP000295301">
    <property type="component" value="Unassembled WGS sequence"/>
</dbReference>
<gene>
    <name evidence="9" type="ORF">E1832_05320</name>
</gene>
<comment type="caution">
    <text evidence="9">The sequence shown here is derived from an EMBL/GenBank/DDBJ whole genome shotgun (WGS) entry which is preliminary data.</text>
</comment>
<evidence type="ECO:0000256" key="7">
    <source>
        <dbReference type="ARBA" id="ARBA00049185"/>
    </source>
</evidence>
<dbReference type="InterPro" id="IPR050596">
    <property type="entry name" value="AspAT/PAT-like"/>
</dbReference>
<dbReference type="EC" id="2.6.1.1" evidence="3"/>
<dbReference type="NCBIfam" id="NF005732">
    <property type="entry name" value="PRK07550.1"/>
    <property type="match status" value="1"/>
</dbReference>
<comment type="similarity">
    <text evidence="2">Belongs to the class-I pyridoxal-phosphate-dependent aminotransferase family.</text>
</comment>
<evidence type="ECO:0000256" key="6">
    <source>
        <dbReference type="ARBA" id="ARBA00022898"/>
    </source>
</evidence>
<dbReference type="RefSeq" id="WP_133358697.1">
    <property type="nucleotide sequence ID" value="NZ_SMUV01000053.1"/>
</dbReference>